<evidence type="ECO:0000256" key="1">
    <source>
        <dbReference type="ARBA" id="ARBA00007806"/>
    </source>
</evidence>
<accession>A0A7I8DHC3</accession>
<dbReference type="InterPro" id="IPR025887">
    <property type="entry name" value="Glyco_hydro_31_N_dom"/>
</dbReference>
<evidence type="ECO:0000313" key="7">
    <source>
        <dbReference type="Proteomes" id="UP000515703"/>
    </source>
</evidence>
<reference evidence="6 7" key="2">
    <citation type="submission" date="2020-08" db="EMBL/GenBank/DDBJ databases">
        <authorList>
            <person name="Ueki A."/>
            <person name="Tonouchi A."/>
        </authorList>
    </citation>
    <scope>NUCLEOTIDE SEQUENCE [LARGE SCALE GENOMIC DNA]</scope>
    <source>
        <strain evidence="6 7">CTTW</strain>
    </source>
</reference>
<evidence type="ECO:0000256" key="2">
    <source>
        <dbReference type="RuleBase" id="RU361185"/>
    </source>
</evidence>
<keyword evidence="7" id="KW-1185">Reference proteome</keyword>
<dbReference type="AlphaFoldDB" id="A0A7I8DHC3"/>
<evidence type="ECO:0000259" key="4">
    <source>
        <dbReference type="Pfam" id="PF13802"/>
    </source>
</evidence>
<dbReference type="GO" id="GO:0005975">
    <property type="term" value="P:carbohydrate metabolic process"/>
    <property type="evidence" value="ECO:0007669"/>
    <property type="project" value="InterPro"/>
</dbReference>
<dbReference type="SUPFAM" id="SSF74650">
    <property type="entry name" value="Galactose mutarotase-like"/>
    <property type="match status" value="1"/>
</dbReference>
<dbReference type="PANTHER" id="PTHR43863">
    <property type="entry name" value="HYDROLASE, PUTATIVE (AFU_ORTHOLOGUE AFUA_1G03140)-RELATED"/>
    <property type="match status" value="1"/>
</dbReference>
<dbReference type="GO" id="GO:0030246">
    <property type="term" value="F:carbohydrate binding"/>
    <property type="evidence" value="ECO:0007669"/>
    <property type="project" value="InterPro"/>
</dbReference>
<evidence type="ECO:0000313" key="6">
    <source>
        <dbReference type="EMBL" id="BCJ97893.1"/>
    </source>
</evidence>
<dbReference type="KEGG" id="acht:bsdcttw_09340"/>
<reference evidence="6 7" key="1">
    <citation type="submission" date="2020-08" db="EMBL/GenBank/DDBJ databases">
        <title>Draft genome sequencing of an Anaerocolumna strain isolated from anoxic soil subjected to BSD treatment.</title>
        <authorList>
            <person name="Uek A."/>
            <person name="Tonouchi A."/>
        </authorList>
    </citation>
    <scope>NUCLEOTIDE SEQUENCE [LARGE SCALE GENOMIC DNA]</scope>
    <source>
        <strain evidence="6 7">CTTW</strain>
    </source>
</reference>
<name>A0A7I8DHC3_9FIRM</name>
<dbReference type="PANTHER" id="PTHR43863:SF2">
    <property type="entry name" value="MALTASE-GLUCOAMYLASE"/>
    <property type="match status" value="1"/>
</dbReference>
<proteinExistence type="inferred from homology"/>
<dbReference type="GO" id="GO:0004553">
    <property type="term" value="F:hydrolase activity, hydrolyzing O-glycosyl compounds"/>
    <property type="evidence" value="ECO:0007669"/>
    <property type="project" value="InterPro"/>
</dbReference>
<dbReference type="Gene3D" id="2.60.40.1180">
    <property type="entry name" value="Golgi alpha-mannosidase II"/>
    <property type="match status" value="1"/>
</dbReference>
<sequence>MGILSVQGNKIYFQKRDEIAVLEAWGKDTLRFRSTPNSSLTEENWNLLIQEETKCTVKQEDNTAVIVNGILSAKIYNNGKVTYFKHGKEILTERSEMAFLDRFREYSSLGADNHRMTVVFQPKEGEHFYGLGQEQNDCFDLKGSSSRLIHKNTKSSIPFVYSSYGYGFLWNNPAIGRCELTNNHSLWEADSTKQIDYLVVAGDTPGEVMAKYADLTGHAPAFPSWGSGFWQCKLRYEDQEELLSVAREYKRRGIPLSAIIIDYFHWTEQGEYKMDPKYWPSPKEMCDELENMGVKAIVSIWPTINPNSENFSYMDERNMLIRTDKGQYGIFPFYGQQTYIDPSNPETAKFVWSKVYENYYKNGIKSFWLDEAEPEILPVQFENLRFHKGNGAEVGLIYPYYYNKLFYDGLKEAGEEQVISLTRAAWIGSQKVGALVWSGDIPSTFDALRMSVKTGLNMAMCGIPWWNSDIGGFWGGDIESDYFRELIVRWFQFGIFCPVTRLHGSRKRTSNQAERNPGILERSGGDNEIWSFGEKVYPILKNLIELRERLRPYIHKYMDIASKTGASIMRPMFFEYPEDEFCYTLGDQYMFGEEILFAPIVNQGQTERKVYLPKGTWIDINEKKEYEGGTFVTMEADIEHFIAFVKKDNHILSVF</sequence>
<protein>
    <submittedName>
        <fullName evidence="6">Glycosyl hydrolase</fullName>
    </submittedName>
</protein>
<organism evidence="6 7">
    <name type="scientific">Anaerocolumna chitinilytica</name>
    <dbReference type="NCBI Taxonomy" id="1727145"/>
    <lineage>
        <taxon>Bacteria</taxon>
        <taxon>Bacillati</taxon>
        <taxon>Bacillota</taxon>
        <taxon>Clostridia</taxon>
        <taxon>Lachnospirales</taxon>
        <taxon>Lachnospiraceae</taxon>
        <taxon>Anaerocolumna</taxon>
    </lineage>
</organism>
<feature type="domain" description="Glycosyl hydrolase family 31 C-terminal" evidence="5">
    <location>
        <begin position="565"/>
        <end position="648"/>
    </location>
</feature>
<feature type="domain" description="Glycoside hydrolase family 31 TIM barrel" evidence="3">
    <location>
        <begin position="220"/>
        <end position="555"/>
    </location>
</feature>
<dbReference type="Pfam" id="PF21365">
    <property type="entry name" value="Glyco_hydro_31_3rd"/>
    <property type="match status" value="1"/>
</dbReference>
<dbReference type="InterPro" id="IPR011013">
    <property type="entry name" value="Gal_mutarotase_sf_dom"/>
</dbReference>
<dbReference type="EMBL" id="AP023368">
    <property type="protein sequence ID" value="BCJ97893.1"/>
    <property type="molecule type" value="Genomic_DNA"/>
</dbReference>
<dbReference type="Pfam" id="PF01055">
    <property type="entry name" value="Glyco_hydro_31_2nd"/>
    <property type="match status" value="1"/>
</dbReference>
<comment type="similarity">
    <text evidence="1 2">Belongs to the glycosyl hydrolase 31 family.</text>
</comment>
<dbReference type="InterPro" id="IPR000322">
    <property type="entry name" value="Glyco_hydro_31_TIM"/>
</dbReference>
<evidence type="ECO:0000259" key="3">
    <source>
        <dbReference type="Pfam" id="PF01055"/>
    </source>
</evidence>
<dbReference type="InterPro" id="IPR013780">
    <property type="entry name" value="Glyco_hydro_b"/>
</dbReference>
<dbReference type="InterPro" id="IPR048395">
    <property type="entry name" value="Glyco_hydro_31_C"/>
</dbReference>
<dbReference type="CDD" id="cd06591">
    <property type="entry name" value="GH31_xylosidase_XylS"/>
    <property type="match status" value="1"/>
</dbReference>
<evidence type="ECO:0000259" key="5">
    <source>
        <dbReference type="Pfam" id="PF21365"/>
    </source>
</evidence>
<gene>
    <name evidence="6" type="ORF">bsdcttw_09340</name>
</gene>
<dbReference type="SUPFAM" id="SSF51445">
    <property type="entry name" value="(Trans)glycosidases"/>
    <property type="match status" value="1"/>
</dbReference>
<keyword evidence="2" id="KW-0326">Glycosidase</keyword>
<dbReference type="SUPFAM" id="SSF51011">
    <property type="entry name" value="Glycosyl hydrolase domain"/>
    <property type="match status" value="1"/>
</dbReference>
<keyword evidence="2 6" id="KW-0378">Hydrolase</keyword>
<dbReference type="Gene3D" id="3.20.20.80">
    <property type="entry name" value="Glycosidases"/>
    <property type="match status" value="1"/>
</dbReference>
<dbReference type="Pfam" id="PF13802">
    <property type="entry name" value="Gal_mutarotas_2"/>
    <property type="match status" value="1"/>
</dbReference>
<feature type="domain" description="Glycoside hydrolase family 31 N-terminal" evidence="4">
    <location>
        <begin position="25"/>
        <end position="174"/>
    </location>
</feature>
<dbReference type="Proteomes" id="UP000515703">
    <property type="component" value="Chromosome"/>
</dbReference>
<dbReference type="InterPro" id="IPR017853">
    <property type="entry name" value="GH"/>
</dbReference>
<dbReference type="CDD" id="cd14752">
    <property type="entry name" value="GH31_N"/>
    <property type="match status" value="1"/>
</dbReference>
<dbReference type="Gene3D" id="2.60.40.1760">
    <property type="entry name" value="glycosyl hydrolase (family 31)"/>
    <property type="match status" value="1"/>
</dbReference>
<dbReference type="InterPro" id="IPR051816">
    <property type="entry name" value="Glycosyl_Hydrolase_31"/>
</dbReference>
<dbReference type="RefSeq" id="WP_185258268.1">
    <property type="nucleotide sequence ID" value="NZ_AP023368.1"/>
</dbReference>